<evidence type="ECO:0000313" key="2">
    <source>
        <dbReference type="Proteomes" id="UP000712600"/>
    </source>
</evidence>
<sequence>MTTGQVSATATTRRTQETDIRKCCDDPLDEEHQANATQLSTAFDTNTENCPYQWKHESLTKHFDNESSKLISQRGIIDAVQELYMGDNHDPSLVILREQFELGKRCVQILWMRHLINCYDRFVSVNKKYQRLSLRGFHRQTFIPEHILELQAAMNLIDSFGWRATVAHIRAFSHILIREFLANLDEWGSIAQIRGEESDDRVQERLRLFGSLVMRKHVNFSELLLSQIHYGVSNLLDDSDVCLPNFIHQIPAHQREVMADEFIILRQETLQVLYRLRDASLHSLRGYANDHRGGGGGGVVCLLLNATLNLNIPLLGLS</sequence>
<comment type="caution">
    <text evidence="1">The sequence shown here is derived from an EMBL/GenBank/DDBJ whole genome shotgun (WGS) entry which is preliminary data.</text>
</comment>
<dbReference type="AlphaFoldDB" id="A0A8S9QG21"/>
<reference evidence="1" key="1">
    <citation type="submission" date="2019-12" db="EMBL/GenBank/DDBJ databases">
        <title>Genome sequencing and annotation of Brassica cretica.</title>
        <authorList>
            <person name="Studholme D.J."/>
            <person name="Sarris P."/>
        </authorList>
    </citation>
    <scope>NUCLEOTIDE SEQUENCE</scope>
    <source>
        <strain evidence="1">PFS-109/04</strain>
        <tissue evidence="1">Leaf</tissue>
    </source>
</reference>
<protein>
    <submittedName>
        <fullName evidence="1">Uncharacterized protein</fullName>
    </submittedName>
</protein>
<proteinExistence type="predicted"/>
<evidence type="ECO:0000313" key="1">
    <source>
        <dbReference type="EMBL" id="KAF3540756.1"/>
    </source>
</evidence>
<organism evidence="1 2">
    <name type="scientific">Brassica cretica</name>
    <name type="common">Mustard</name>
    <dbReference type="NCBI Taxonomy" id="69181"/>
    <lineage>
        <taxon>Eukaryota</taxon>
        <taxon>Viridiplantae</taxon>
        <taxon>Streptophyta</taxon>
        <taxon>Embryophyta</taxon>
        <taxon>Tracheophyta</taxon>
        <taxon>Spermatophyta</taxon>
        <taxon>Magnoliopsida</taxon>
        <taxon>eudicotyledons</taxon>
        <taxon>Gunneridae</taxon>
        <taxon>Pentapetalae</taxon>
        <taxon>rosids</taxon>
        <taxon>malvids</taxon>
        <taxon>Brassicales</taxon>
        <taxon>Brassicaceae</taxon>
        <taxon>Brassiceae</taxon>
        <taxon>Brassica</taxon>
    </lineage>
</organism>
<dbReference type="Proteomes" id="UP000712600">
    <property type="component" value="Unassembled WGS sequence"/>
</dbReference>
<dbReference type="EMBL" id="QGKX02001290">
    <property type="protein sequence ID" value="KAF3540756.1"/>
    <property type="molecule type" value="Genomic_DNA"/>
</dbReference>
<name>A0A8S9QG21_BRACR</name>
<accession>A0A8S9QG21</accession>
<gene>
    <name evidence="1" type="ORF">F2Q69_00025352</name>
</gene>